<evidence type="ECO:0000313" key="2">
    <source>
        <dbReference type="EMBL" id="KAK3875684.1"/>
    </source>
</evidence>
<sequence>MGGDDGHRMKGDEGKNIMRNQFCGKNKKYILSPICHRHTCHYLTAFPIPTTRQPTCILSPGDPALSFPPHPVPPRTTLHPPYSPSAAKIPPSPTRPVLPRLTPLCVVYPHGKSKVIIM</sequence>
<gene>
    <name evidence="2" type="ORF">Pcinc_019461</name>
</gene>
<reference evidence="2" key="1">
    <citation type="submission" date="2023-10" db="EMBL/GenBank/DDBJ databases">
        <title>Genome assemblies of two species of porcelain crab, Petrolisthes cinctipes and Petrolisthes manimaculis (Anomura: Porcellanidae).</title>
        <authorList>
            <person name="Angst P."/>
        </authorList>
    </citation>
    <scope>NUCLEOTIDE SEQUENCE</scope>
    <source>
        <strain evidence="2">PB745_01</strain>
        <tissue evidence="2">Gill</tissue>
    </source>
</reference>
<comment type="caution">
    <text evidence="2">The sequence shown here is derived from an EMBL/GenBank/DDBJ whole genome shotgun (WGS) entry which is preliminary data.</text>
</comment>
<protein>
    <submittedName>
        <fullName evidence="2">Uncharacterized protein</fullName>
    </submittedName>
</protein>
<name>A0AAE1FK81_PETCI</name>
<evidence type="ECO:0000313" key="3">
    <source>
        <dbReference type="Proteomes" id="UP001286313"/>
    </source>
</evidence>
<dbReference type="EMBL" id="JAWQEG010001932">
    <property type="protein sequence ID" value="KAK3875684.1"/>
    <property type="molecule type" value="Genomic_DNA"/>
</dbReference>
<evidence type="ECO:0000256" key="1">
    <source>
        <dbReference type="SAM" id="MobiDB-lite"/>
    </source>
</evidence>
<feature type="region of interest" description="Disordered" evidence="1">
    <location>
        <begin position="69"/>
        <end position="94"/>
    </location>
</feature>
<dbReference type="AlphaFoldDB" id="A0AAE1FK81"/>
<keyword evidence="3" id="KW-1185">Reference proteome</keyword>
<proteinExistence type="predicted"/>
<dbReference type="Proteomes" id="UP001286313">
    <property type="component" value="Unassembled WGS sequence"/>
</dbReference>
<accession>A0AAE1FK81</accession>
<organism evidence="2 3">
    <name type="scientific">Petrolisthes cinctipes</name>
    <name type="common">Flat porcelain crab</name>
    <dbReference type="NCBI Taxonomy" id="88211"/>
    <lineage>
        <taxon>Eukaryota</taxon>
        <taxon>Metazoa</taxon>
        <taxon>Ecdysozoa</taxon>
        <taxon>Arthropoda</taxon>
        <taxon>Crustacea</taxon>
        <taxon>Multicrustacea</taxon>
        <taxon>Malacostraca</taxon>
        <taxon>Eumalacostraca</taxon>
        <taxon>Eucarida</taxon>
        <taxon>Decapoda</taxon>
        <taxon>Pleocyemata</taxon>
        <taxon>Anomura</taxon>
        <taxon>Galatheoidea</taxon>
        <taxon>Porcellanidae</taxon>
        <taxon>Petrolisthes</taxon>
    </lineage>
</organism>